<dbReference type="CDD" id="cd04301">
    <property type="entry name" value="NAT_SF"/>
    <property type="match status" value="1"/>
</dbReference>
<dbReference type="Proteomes" id="UP001056429">
    <property type="component" value="Unassembled WGS sequence"/>
</dbReference>
<proteinExistence type="predicted"/>
<gene>
    <name evidence="2" type="ORF">KDK92_04575</name>
</gene>
<evidence type="ECO:0000313" key="3">
    <source>
        <dbReference type="Proteomes" id="UP001056429"/>
    </source>
</evidence>
<name>A0A9J6NYE3_9CLOT</name>
<accession>A0A9J6NYE3</accession>
<evidence type="ECO:0000259" key="1">
    <source>
        <dbReference type="PROSITE" id="PS51186"/>
    </source>
</evidence>
<reference evidence="2" key="2">
    <citation type="submission" date="2021-04" db="EMBL/GenBank/DDBJ databases">
        <authorList>
            <person name="Dong X."/>
        </authorList>
    </citation>
    <scope>NUCLEOTIDE SEQUENCE</scope>
    <source>
        <strain evidence="2">ZWT</strain>
    </source>
</reference>
<dbReference type="EMBL" id="JAGSOJ010000001">
    <property type="protein sequence ID" value="MCM1989006.1"/>
    <property type="molecule type" value="Genomic_DNA"/>
</dbReference>
<dbReference type="AlphaFoldDB" id="A0A9J6NYE3"/>
<feature type="domain" description="N-acetyltransferase" evidence="1">
    <location>
        <begin position="153"/>
        <end position="302"/>
    </location>
</feature>
<dbReference type="PROSITE" id="PS51186">
    <property type="entry name" value="GNAT"/>
    <property type="match status" value="1"/>
</dbReference>
<dbReference type="RefSeq" id="WP_250857872.1">
    <property type="nucleotide sequence ID" value="NZ_JAGSOJ010000001.1"/>
</dbReference>
<dbReference type="InterPro" id="IPR000182">
    <property type="entry name" value="GNAT_dom"/>
</dbReference>
<dbReference type="Pfam" id="PF00583">
    <property type="entry name" value="Acetyltransf_1"/>
    <property type="match status" value="1"/>
</dbReference>
<keyword evidence="3" id="KW-1185">Reference proteome</keyword>
<reference evidence="2" key="1">
    <citation type="journal article" date="2021" name="mSystems">
        <title>Bacteria and Archaea Synergistically Convert Glycine Betaine to Biogenic Methane in the Formosa Cold Seep of the South China Sea.</title>
        <authorList>
            <person name="Li L."/>
            <person name="Zhang W."/>
            <person name="Zhang S."/>
            <person name="Song L."/>
            <person name="Sun Q."/>
            <person name="Zhang H."/>
            <person name="Xiang H."/>
            <person name="Dong X."/>
        </authorList>
    </citation>
    <scope>NUCLEOTIDE SEQUENCE</scope>
    <source>
        <strain evidence="2">ZWT</strain>
    </source>
</reference>
<dbReference type="SUPFAM" id="SSF55729">
    <property type="entry name" value="Acyl-CoA N-acyltransferases (Nat)"/>
    <property type="match status" value="1"/>
</dbReference>
<dbReference type="InterPro" id="IPR016181">
    <property type="entry name" value="Acyl_CoA_acyltransferase"/>
</dbReference>
<protein>
    <submittedName>
        <fullName evidence="2">GNAT family N-acetyltransferase</fullName>
    </submittedName>
</protein>
<comment type="caution">
    <text evidence="2">The sequence shown here is derived from an EMBL/GenBank/DDBJ whole genome shotgun (WGS) entry which is preliminary data.</text>
</comment>
<dbReference type="GO" id="GO:0016747">
    <property type="term" value="F:acyltransferase activity, transferring groups other than amino-acyl groups"/>
    <property type="evidence" value="ECO:0007669"/>
    <property type="project" value="InterPro"/>
</dbReference>
<evidence type="ECO:0000313" key="2">
    <source>
        <dbReference type="EMBL" id="MCM1989006.1"/>
    </source>
</evidence>
<dbReference type="Gene3D" id="3.40.630.30">
    <property type="match status" value="1"/>
</dbReference>
<organism evidence="2 3">
    <name type="scientific">Oceanirhabdus seepicola</name>
    <dbReference type="NCBI Taxonomy" id="2828781"/>
    <lineage>
        <taxon>Bacteria</taxon>
        <taxon>Bacillati</taxon>
        <taxon>Bacillota</taxon>
        <taxon>Clostridia</taxon>
        <taxon>Eubacteriales</taxon>
        <taxon>Clostridiaceae</taxon>
        <taxon>Oceanirhabdus</taxon>
    </lineage>
</organism>
<sequence>MNDWNINNKIYELGKGYTLEAAEKEEYSKYYAVYFKGDVGFKKNFKQKMAVVSEDDFCFWIKKDDVKIGGVFLEPNFIQELFLIPPFDNAYEVLKLIKRILIHWSDRSKDIEANVVIPSQVEIYEKLGFRIVETGRWMLSPTRKFDVKWDDKLQVVLPNKDHTEELGKLFYEAFKNAPGQKFSLKERTEFVEYYFEHNSHIEMLNKASSVIFDRETNELIGVCLISEYNEWPLIYDIAVREDYRGRGVASKLLKKSLTVLKDKYSAVRLHVEGGNDAETVYYDNGFLPGIKLTSLIIPSENL</sequence>